<dbReference type="GO" id="GO:0005829">
    <property type="term" value="C:cytosol"/>
    <property type="evidence" value="ECO:0007669"/>
    <property type="project" value="TreeGrafter"/>
</dbReference>
<name>A0A1I8ILW1_9PLAT</name>
<evidence type="ECO:0000259" key="2">
    <source>
        <dbReference type="Pfam" id="PF05378"/>
    </source>
</evidence>
<protein>
    <submittedName>
        <fullName evidence="4">Hydant_A_N domain-containing protein</fullName>
    </submittedName>
</protein>
<sequence>MYDYYLSSNSLLASSKLMNRFIYDTNIEFNVEQCTVFTVTAYANGSRDGNFKLFSCSALASIVCRSGSSCSQSPPAYPDGYLSGVGWFNVSSTSLIVDMLTVNCSEMDPASVRIDSSVYYGCNLPETGSLSSVAPVVYSTCQAYPGSMNWSQLSNTSSCRSSHCDLRQLILMGDVDTQKYLRFIPDMVSGSWLVPNNTQVQALCLPGANLVPANDSFASQYGVSPGVYCSSDSNATTLAVDSIEQPAEATPLYRCRRVKCPVSSFFNISLINTTELDPAAFMEVGESVKVACKNASNPFLYYLRPIINIKCLLFANYSYEFGISFADSGSNNPETRTGGNFSVFLADLQERCVNQVLKTCAVTPDMLSYRNVIVTNNSEVGWPHPRHHDNHLPPNSTLTIACNSTRVQDRSSASVNRSYYLLCRPDGEVQVFYEETLGYESNLEITCQYETCPAFATPPRTEVAGVLEAANASTGANWTRDASATAAVTMATAELPPGYQLLIQCSLVPEAYQTVVCNDTGRVWIPLAASDNRSLWQSSELLNCTGMEQIQWIRMGTTVATNALLERKGERFALLVTKGFRDLLYIGNQSRPDIFDLSISMPEMLYERVIEVDERVLLAQPSSCRLDPQPGPLATGVTGESVHVSQPLNMESLRTELTSLLADGIRCVAVLFLHSYLYPEHELAAGRLAEELGFSQPEGKLTVNKMNFKTLSNRFRIGVRSHSKCISIRKWYKFDEEYRPGLPGMELTVHQFCHLGSLKERLEEFARKCIDAQCLLGGNRQVVVQNGVITLWRLPTVLGPPVHLRHALPLPTKLWREVWAQKHWVLDKIDKREPPVKPPIGDPWDTTLRSLKSPAEWDDHWEAFQAVQAEFRKRFASETLEEPPTAEKNQQPSFHQPPMKRRAMHEATTGHFVN</sequence>
<dbReference type="PANTHER" id="PTHR11365">
    <property type="entry name" value="5-OXOPROLINASE RELATED"/>
    <property type="match status" value="1"/>
</dbReference>
<dbReference type="InterPro" id="IPR045079">
    <property type="entry name" value="Oxoprolinase-like"/>
</dbReference>
<accession>A0A1I8ILW1</accession>
<proteinExistence type="predicted"/>
<evidence type="ECO:0000313" key="4">
    <source>
        <dbReference type="WBParaSite" id="maker-uti_cns_0013870-snap-gene-0.2-mRNA-1"/>
    </source>
</evidence>
<dbReference type="GO" id="GO:0006749">
    <property type="term" value="P:glutathione metabolic process"/>
    <property type="evidence" value="ECO:0007669"/>
    <property type="project" value="TreeGrafter"/>
</dbReference>
<keyword evidence="3" id="KW-1185">Reference proteome</keyword>
<organism evidence="3 4">
    <name type="scientific">Macrostomum lignano</name>
    <dbReference type="NCBI Taxonomy" id="282301"/>
    <lineage>
        <taxon>Eukaryota</taxon>
        <taxon>Metazoa</taxon>
        <taxon>Spiralia</taxon>
        <taxon>Lophotrochozoa</taxon>
        <taxon>Platyhelminthes</taxon>
        <taxon>Rhabditophora</taxon>
        <taxon>Macrostomorpha</taxon>
        <taxon>Macrostomida</taxon>
        <taxon>Macrostomidae</taxon>
        <taxon>Macrostomum</taxon>
    </lineage>
</organism>
<evidence type="ECO:0000313" key="3">
    <source>
        <dbReference type="Proteomes" id="UP000095280"/>
    </source>
</evidence>
<dbReference type="InterPro" id="IPR008040">
    <property type="entry name" value="Hydant_A_N"/>
</dbReference>
<dbReference type="GO" id="GO:0017168">
    <property type="term" value="F:5-oxoprolinase (ATP-hydrolyzing) activity"/>
    <property type="evidence" value="ECO:0007669"/>
    <property type="project" value="TreeGrafter"/>
</dbReference>
<feature type="region of interest" description="Disordered" evidence="1">
    <location>
        <begin position="879"/>
        <end position="914"/>
    </location>
</feature>
<dbReference type="PANTHER" id="PTHR11365:SF2">
    <property type="entry name" value="5-OXOPROLINASE"/>
    <property type="match status" value="1"/>
</dbReference>
<dbReference type="WBParaSite" id="maker-uti_cns_0013870-snap-gene-0.2-mRNA-1">
    <property type="protein sequence ID" value="maker-uti_cns_0013870-snap-gene-0.2-mRNA-1"/>
    <property type="gene ID" value="maker-uti_cns_0013870-snap-gene-0.2"/>
</dbReference>
<feature type="domain" description="Hydantoinase/oxoprolinase N-terminal" evidence="2">
    <location>
        <begin position="547"/>
        <end position="692"/>
    </location>
</feature>
<dbReference type="Proteomes" id="UP000095280">
    <property type="component" value="Unplaced"/>
</dbReference>
<dbReference type="Pfam" id="PF05378">
    <property type="entry name" value="Hydant_A_N"/>
    <property type="match status" value="1"/>
</dbReference>
<dbReference type="AlphaFoldDB" id="A0A1I8ILW1"/>
<reference evidence="4" key="1">
    <citation type="submission" date="2016-11" db="UniProtKB">
        <authorList>
            <consortium name="WormBaseParasite"/>
        </authorList>
    </citation>
    <scope>IDENTIFICATION</scope>
</reference>
<evidence type="ECO:0000256" key="1">
    <source>
        <dbReference type="SAM" id="MobiDB-lite"/>
    </source>
</evidence>